<accession>A0A8H5SWY8</accession>
<dbReference type="GO" id="GO:0071269">
    <property type="term" value="P:L-homocysteine biosynthetic process"/>
    <property type="evidence" value="ECO:0007669"/>
    <property type="project" value="TreeGrafter"/>
</dbReference>
<dbReference type="InterPro" id="IPR000277">
    <property type="entry name" value="Cys/Met-Metab_PyrdxlP-dep_enz"/>
</dbReference>
<protein>
    <submittedName>
        <fullName evidence="7">O-acetylhomoserine (Thiol)-lyase</fullName>
    </submittedName>
</protein>
<keyword evidence="4 5" id="KW-0663">Pyridoxal phosphate</keyword>
<dbReference type="PANTHER" id="PTHR43797">
    <property type="entry name" value="HOMOCYSTEINE/CYSTEINE SYNTHASE"/>
    <property type="match status" value="1"/>
</dbReference>
<evidence type="ECO:0000256" key="4">
    <source>
        <dbReference type="ARBA" id="ARBA00022898"/>
    </source>
</evidence>
<reference evidence="7 8" key="1">
    <citation type="submission" date="2020-05" db="EMBL/GenBank/DDBJ databases">
        <title>Identification and distribution of gene clusters putatively required for synthesis of sphingolipid metabolism inhibitors in phylogenetically diverse species of the filamentous fungus Fusarium.</title>
        <authorList>
            <person name="Kim H.-S."/>
            <person name="Busman M."/>
            <person name="Brown D.W."/>
            <person name="Divon H."/>
            <person name="Uhlig S."/>
            <person name="Proctor R.H."/>
        </authorList>
    </citation>
    <scope>NUCLEOTIDE SEQUENCE [LARGE SCALE GENOMIC DNA]</scope>
    <source>
        <strain evidence="7 8">NRRL 20693</strain>
    </source>
</reference>
<dbReference type="InterPro" id="IPR015424">
    <property type="entry name" value="PyrdxlP-dep_Trfase"/>
</dbReference>
<dbReference type="GO" id="GO:0006535">
    <property type="term" value="P:cysteine biosynthetic process from serine"/>
    <property type="evidence" value="ECO:0007669"/>
    <property type="project" value="TreeGrafter"/>
</dbReference>
<dbReference type="GO" id="GO:0004124">
    <property type="term" value="F:cysteine synthase activity"/>
    <property type="evidence" value="ECO:0007669"/>
    <property type="project" value="TreeGrafter"/>
</dbReference>
<comment type="cofactor">
    <cofactor evidence="1 6">
        <name>pyridoxal 5'-phosphate</name>
        <dbReference type="ChEBI" id="CHEBI:597326"/>
    </cofactor>
</comment>
<dbReference type="GO" id="GO:0005737">
    <property type="term" value="C:cytoplasm"/>
    <property type="evidence" value="ECO:0007669"/>
    <property type="project" value="TreeGrafter"/>
</dbReference>
<organism evidence="7 8">
    <name type="scientific">Fusarium heterosporum</name>
    <dbReference type="NCBI Taxonomy" id="42747"/>
    <lineage>
        <taxon>Eukaryota</taxon>
        <taxon>Fungi</taxon>
        <taxon>Dikarya</taxon>
        <taxon>Ascomycota</taxon>
        <taxon>Pezizomycotina</taxon>
        <taxon>Sordariomycetes</taxon>
        <taxon>Hypocreomycetidae</taxon>
        <taxon>Hypocreales</taxon>
        <taxon>Nectriaceae</taxon>
        <taxon>Fusarium</taxon>
        <taxon>Fusarium heterosporum species complex</taxon>
    </lineage>
</organism>
<dbReference type="SUPFAM" id="SSF53383">
    <property type="entry name" value="PLP-dependent transferases"/>
    <property type="match status" value="1"/>
</dbReference>
<evidence type="ECO:0000256" key="3">
    <source>
        <dbReference type="ARBA" id="ARBA00022679"/>
    </source>
</evidence>
<dbReference type="GO" id="GO:0019346">
    <property type="term" value="P:transsulfuration"/>
    <property type="evidence" value="ECO:0007669"/>
    <property type="project" value="InterPro"/>
</dbReference>
<sequence length="480" mass="52498">MSPSSTLDGLPEAIARAHTNGNDHKNNGNNSNGLNKSKAAAVQKISHKWHFDTLQVHSGLDGETAHGQCSLPIYNSASFRFKSSKSIEDAYSFSDGPTSQFYMYSRLSNPTNVGFEKRMAALELGKDALSFSSGAAAILTVAQSLVKVGDNAVVSGSVHGGTYHQFEVILPAMGLECRIMDTNDLDKVEAAIDERTKFVFTETISNPKFAVADLEGLSALTRKANIPLIVDATFSAAGFFCQPAKFGVDIIIHSATKWIGGHGTTLGGVVIETGVSDWQSNKACYPHLHAKRGREGSDISLYDQFGNEAYMSFLRWEFMRDTGACLGAQAAQQLFIGVETLSLRCERQHHNAQIMSTWLRNHPRIAWVKYLGFEDHPYHQLALKYLTGFGTVMTFGFKGDVDTAFDIVDAFEIISNTPNVGDAKTTVGHHWSTTHKGCSVEQNEAMGVHQDLFRLSLGIERVEDLIADFEQAFDAVPLTT</sequence>
<dbReference type="InterPro" id="IPR015421">
    <property type="entry name" value="PyrdxlP-dep_Trfase_major"/>
</dbReference>
<dbReference type="GO" id="GO:0003961">
    <property type="term" value="F:O-acetylhomoserine aminocarboxypropyltransferase activity"/>
    <property type="evidence" value="ECO:0007669"/>
    <property type="project" value="TreeGrafter"/>
</dbReference>
<comment type="similarity">
    <text evidence="2 6">Belongs to the trans-sulfuration enzymes family.</text>
</comment>
<keyword evidence="8" id="KW-1185">Reference proteome</keyword>
<dbReference type="OrthoDB" id="3512640at2759"/>
<evidence type="ECO:0000313" key="7">
    <source>
        <dbReference type="EMBL" id="KAF5661495.1"/>
    </source>
</evidence>
<dbReference type="Gene3D" id="3.90.1150.10">
    <property type="entry name" value="Aspartate Aminotransferase, domain 1"/>
    <property type="match status" value="1"/>
</dbReference>
<dbReference type="GO" id="GO:0030170">
    <property type="term" value="F:pyridoxal phosphate binding"/>
    <property type="evidence" value="ECO:0007669"/>
    <property type="project" value="InterPro"/>
</dbReference>
<dbReference type="CDD" id="cd00614">
    <property type="entry name" value="CGS_like"/>
    <property type="match status" value="1"/>
</dbReference>
<keyword evidence="3" id="KW-0808">Transferase</keyword>
<evidence type="ECO:0000313" key="8">
    <source>
        <dbReference type="Proteomes" id="UP000567885"/>
    </source>
</evidence>
<dbReference type="Proteomes" id="UP000567885">
    <property type="component" value="Unassembled WGS sequence"/>
</dbReference>
<dbReference type="InterPro" id="IPR054542">
    <property type="entry name" value="Cys_met_metab_PP"/>
</dbReference>
<keyword evidence="7" id="KW-0456">Lyase</keyword>
<evidence type="ECO:0000256" key="1">
    <source>
        <dbReference type="ARBA" id="ARBA00001933"/>
    </source>
</evidence>
<dbReference type="AlphaFoldDB" id="A0A8H5SWY8"/>
<dbReference type="PROSITE" id="PS00868">
    <property type="entry name" value="CYS_MET_METAB_PP"/>
    <property type="match status" value="1"/>
</dbReference>
<dbReference type="InterPro" id="IPR015422">
    <property type="entry name" value="PyrdxlP-dep_Trfase_small"/>
</dbReference>
<dbReference type="InterPro" id="IPR006235">
    <property type="entry name" value="OAc-hSer/O-AcSer_sulfhydrylase"/>
</dbReference>
<name>A0A8H5SWY8_FUSHE</name>
<comment type="caution">
    <text evidence="7">The sequence shown here is derived from an EMBL/GenBank/DDBJ whole genome shotgun (WGS) entry which is preliminary data.</text>
</comment>
<dbReference type="Gene3D" id="3.40.640.10">
    <property type="entry name" value="Type I PLP-dependent aspartate aminotransferase-like (Major domain)"/>
    <property type="match status" value="1"/>
</dbReference>
<dbReference type="GO" id="GO:0016829">
    <property type="term" value="F:lyase activity"/>
    <property type="evidence" value="ECO:0007669"/>
    <property type="project" value="UniProtKB-KW"/>
</dbReference>
<dbReference type="PIRSF" id="PIRSF001434">
    <property type="entry name" value="CGS"/>
    <property type="match status" value="1"/>
</dbReference>
<evidence type="ECO:0000256" key="5">
    <source>
        <dbReference type="PIRSR" id="PIRSR001434-2"/>
    </source>
</evidence>
<evidence type="ECO:0000256" key="6">
    <source>
        <dbReference type="RuleBase" id="RU362118"/>
    </source>
</evidence>
<dbReference type="Pfam" id="PF01053">
    <property type="entry name" value="Cys_Met_Meta_PP"/>
    <property type="match status" value="1"/>
</dbReference>
<dbReference type="FunFam" id="3.40.640.10:FF:000046">
    <property type="entry name" value="Cystathionine gamma-lyase"/>
    <property type="match status" value="1"/>
</dbReference>
<gene>
    <name evidence="7" type="ORF">FHETE_8411</name>
</gene>
<proteinExistence type="inferred from homology"/>
<evidence type="ECO:0000256" key="2">
    <source>
        <dbReference type="ARBA" id="ARBA00009077"/>
    </source>
</evidence>
<dbReference type="PANTHER" id="PTHR43797:SF2">
    <property type="entry name" value="HOMOCYSTEINE_CYSTEINE SYNTHASE"/>
    <property type="match status" value="1"/>
</dbReference>
<dbReference type="EMBL" id="JAAGWQ010000179">
    <property type="protein sequence ID" value="KAF5661495.1"/>
    <property type="molecule type" value="Genomic_DNA"/>
</dbReference>
<feature type="modified residue" description="N6-(pyridoxal phosphate)lysine" evidence="5">
    <location>
        <position position="257"/>
    </location>
</feature>